<keyword evidence="11" id="KW-0294">Fucose metabolism</keyword>
<evidence type="ECO:0000256" key="10">
    <source>
        <dbReference type="ARBA" id="ARBA00023180"/>
    </source>
</evidence>
<evidence type="ECO:0000256" key="11">
    <source>
        <dbReference type="ARBA" id="ARBA00023253"/>
    </source>
</evidence>
<evidence type="ECO:0000256" key="3">
    <source>
        <dbReference type="ARBA" id="ARBA00007737"/>
    </source>
</evidence>
<dbReference type="Pfam" id="PF10250">
    <property type="entry name" value="O-FucT"/>
    <property type="match status" value="1"/>
</dbReference>
<dbReference type="Proteomes" id="UP000235145">
    <property type="component" value="Unassembled WGS sequence"/>
</dbReference>
<gene>
    <name evidence="14" type="ORF">LSAT_V11C400186220</name>
</gene>
<keyword evidence="9" id="KW-0472">Membrane</keyword>
<evidence type="ECO:0000256" key="1">
    <source>
        <dbReference type="ARBA" id="ARBA00004606"/>
    </source>
</evidence>
<evidence type="ECO:0000313" key="14">
    <source>
        <dbReference type="EMBL" id="KAJ0212030.1"/>
    </source>
</evidence>
<dbReference type="EMBL" id="NBSK02000004">
    <property type="protein sequence ID" value="KAJ0212030.1"/>
    <property type="molecule type" value="Genomic_DNA"/>
</dbReference>
<keyword evidence="12" id="KW-0119">Carbohydrate metabolism</keyword>
<keyword evidence="8" id="KW-1133">Transmembrane helix</keyword>
<keyword evidence="4" id="KW-0328">Glycosyltransferase</keyword>
<evidence type="ECO:0000256" key="4">
    <source>
        <dbReference type="ARBA" id="ARBA00022676"/>
    </source>
</evidence>
<evidence type="ECO:0000256" key="9">
    <source>
        <dbReference type="ARBA" id="ARBA00023136"/>
    </source>
</evidence>
<name>A0A9R1VSZ7_LACSA</name>
<evidence type="ECO:0000256" key="7">
    <source>
        <dbReference type="ARBA" id="ARBA00022968"/>
    </source>
</evidence>
<dbReference type="PANTHER" id="PTHR31741:SF8">
    <property type="entry name" value="O-FUCOSYLTRANSFERASE 35"/>
    <property type="match status" value="1"/>
</dbReference>
<sequence length="123" mass="14698">MLDLKHFPRHQFHSQRHLLLFVSRVSYLKMKIVLLLKHYKVLYFTHNDSRIANNGIPNFIQKLRLCVNYNALKYFAPFEQLEKNLVARMIQNGIPYLALHLRHLESCPNTLFTFINLKTIKFS</sequence>
<comment type="pathway">
    <text evidence="2">Glycan metabolism.</text>
</comment>
<keyword evidence="15" id="KW-1185">Reference proteome</keyword>
<dbReference type="GO" id="GO:0016020">
    <property type="term" value="C:membrane"/>
    <property type="evidence" value="ECO:0007669"/>
    <property type="project" value="UniProtKB-SubCell"/>
</dbReference>
<comment type="similarity">
    <text evidence="3">Belongs to the glycosyltransferase GT106 family.</text>
</comment>
<evidence type="ECO:0000313" key="15">
    <source>
        <dbReference type="Proteomes" id="UP000235145"/>
    </source>
</evidence>
<protein>
    <recommendedName>
        <fullName evidence="13">O-fucosyltransferase family protein</fullName>
    </recommendedName>
</protein>
<evidence type="ECO:0000256" key="6">
    <source>
        <dbReference type="ARBA" id="ARBA00022692"/>
    </source>
</evidence>
<organism evidence="14 15">
    <name type="scientific">Lactuca sativa</name>
    <name type="common">Garden lettuce</name>
    <dbReference type="NCBI Taxonomy" id="4236"/>
    <lineage>
        <taxon>Eukaryota</taxon>
        <taxon>Viridiplantae</taxon>
        <taxon>Streptophyta</taxon>
        <taxon>Embryophyta</taxon>
        <taxon>Tracheophyta</taxon>
        <taxon>Spermatophyta</taxon>
        <taxon>Magnoliopsida</taxon>
        <taxon>eudicotyledons</taxon>
        <taxon>Gunneridae</taxon>
        <taxon>Pentapetalae</taxon>
        <taxon>asterids</taxon>
        <taxon>campanulids</taxon>
        <taxon>Asterales</taxon>
        <taxon>Asteraceae</taxon>
        <taxon>Cichorioideae</taxon>
        <taxon>Cichorieae</taxon>
        <taxon>Lactucinae</taxon>
        <taxon>Lactuca</taxon>
    </lineage>
</organism>
<keyword evidence="5" id="KW-0808">Transferase</keyword>
<evidence type="ECO:0000256" key="2">
    <source>
        <dbReference type="ARBA" id="ARBA00004881"/>
    </source>
</evidence>
<evidence type="ECO:0000256" key="5">
    <source>
        <dbReference type="ARBA" id="ARBA00022679"/>
    </source>
</evidence>
<evidence type="ECO:0000256" key="13">
    <source>
        <dbReference type="ARBA" id="ARBA00030350"/>
    </source>
</evidence>
<comment type="subcellular location">
    <subcellularLocation>
        <location evidence="1">Membrane</location>
        <topology evidence="1">Single-pass type II membrane protein</topology>
    </subcellularLocation>
</comment>
<reference evidence="14 15" key="1">
    <citation type="journal article" date="2017" name="Nat. Commun.">
        <title>Genome assembly with in vitro proximity ligation data and whole-genome triplication in lettuce.</title>
        <authorList>
            <person name="Reyes-Chin-Wo S."/>
            <person name="Wang Z."/>
            <person name="Yang X."/>
            <person name="Kozik A."/>
            <person name="Arikit S."/>
            <person name="Song C."/>
            <person name="Xia L."/>
            <person name="Froenicke L."/>
            <person name="Lavelle D.O."/>
            <person name="Truco M.J."/>
            <person name="Xia R."/>
            <person name="Zhu S."/>
            <person name="Xu C."/>
            <person name="Xu H."/>
            <person name="Xu X."/>
            <person name="Cox K."/>
            <person name="Korf I."/>
            <person name="Meyers B.C."/>
            <person name="Michelmore R.W."/>
        </authorList>
    </citation>
    <scope>NUCLEOTIDE SEQUENCE [LARGE SCALE GENOMIC DNA]</scope>
    <source>
        <strain evidence="15">cv. Salinas</strain>
        <tissue evidence="14">Seedlings</tissue>
    </source>
</reference>
<comment type="caution">
    <text evidence="14">The sequence shown here is derived from an EMBL/GenBank/DDBJ whole genome shotgun (WGS) entry which is preliminary data.</text>
</comment>
<keyword evidence="7" id="KW-0735">Signal-anchor</keyword>
<dbReference type="AlphaFoldDB" id="A0A9R1VSZ7"/>
<accession>A0A9R1VSZ7</accession>
<evidence type="ECO:0000256" key="12">
    <source>
        <dbReference type="ARBA" id="ARBA00023277"/>
    </source>
</evidence>
<evidence type="ECO:0000256" key="8">
    <source>
        <dbReference type="ARBA" id="ARBA00022989"/>
    </source>
</evidence>
<keyword evidence="10" id="KW-0325">Glycoprotein</keyword>
<proteinExistence type="inferred from homology"/>
<dbReference type="PANTHER" id="PTHR31741">
    <property type="entry name" value="OS02G0726500 PROTEIN-RELATED"/>
    <property type="match status" value="1"/>
</dbReference>
<dbReference type="GO" id="GO:0006004">
    <property type="term" value="P:fucose metabolic process"/>
    <property type="evidence" value="ECO:0007669"/>
    <property type="project" value="UniProtKB-KW"/>
</dbReference>
<dbReference type="InterPro" id="IPR019378">
    <property type="entry name" value="GDP-Fuc_O-FucTrfase"/>
</dbReference>
<dbReference type="GO" id="GO:0016757">
    <property type="term" value="F:glycosyltransferase activity"/>
    <property type="evidence" value="ECO:0007669"/>
    <property type="project" value="UniProtKB-KW"/>
</dbReference>
<keyword evidence="6" id="KW-0812">Transmembrane</keyword>